<feature type="coiled-coil region" evidence="12">
    <location>
        <begin position="292"/>
        <end position="369"/>
    </location>
</feature>
<keyword evidence="12" id="KW-0175">Coiled coil</keyword>
<dbReference type="Proteomes" id="UP000515161">
    <property type="component" value="Unplaced"/>
</dbReference>
<evidence type="ECO:0000313" key="15">
    <source>
        <dbReference type="Proteomes" id="UP000515161"/>
    </source>
</evidence>
<keyword evidence="7" id="KW-0969">Cilium</keyword>
<feature type="chain" id="PRO_5027937064" description="Dynein regulatory complex protein 10" evidence="14">
    <location>
        <begin position="28"/>
        <end position="425"/>
    </location>
</feature>
<evidence type="ECO:0000256" key="12">
    <source>
        <dbReference type="SAM" id="Coils"/>
    </source>
</evidence>
<evidence type="ECO:0000256" key="5">
    <source>
        <dbReference type="ARBA" id="ARBA00022490"/>
    </source>
</evidence>
<dbReference type="InterPro" id="IPR000048">
    <property type="entry name" value="IQ_motif_EF-hand-BS"/>
</dbReference>
<sequence>MSVSKGYNINILLFLTVFLPFSDSMTAKRSTVLRKTKSQLEEAPENNEVPQRKPLSLEAKRILNMLENCISGVEFVAMLPALLQLNSLSSVVDKDLSMALQEHQLLEKRLETFECLMQGSDGEQGREVGKAMAGLEKDIKNSLRDLLRLARAHPDAISGLKAELGKTLAVGESEYKLITGLEKFQSCVVETLLTSVEEELHDQLDLQKSSYQNHRLEILALKQEKQAIFMEQQDAEIFEKKEEIKRCQGYLEDNKRRKAGISLLPVQQSQHTASKMKKAGKTQAIDQPNILLRKLIFENRQAERVIQEKIEKMETEIENLLYTFDAEMEEKQAKLDLNRMYYEKEDGELKTLEKLFSVLEVECNQIKEKRRLAAEKRMLEAKELELKTKAAIMAQAWWRGYSTRKALKNKGKSKKAKKGKGKKTK</sequence>
<comment type="function">
    <text evidence="1">Component of the nexin-dynein regulatory complex (N-DRC), a key regulator of ciliary/flagellar motility which maintains the alignment and integrity of the distal axoneme and regulates microtubule sliding in motile axonemes.</text>
</comment>
<comment type="subunit">
    <text evidence="11">Component of the nexin-dynein regulatory complex (N-DRC). Interacts with CFAP52.</text>
</comment>
<dbReference type="GeneID" id="117546215"/>
<dbReference type="InterPro" id="IPR042815">
    <property type="entry name" value="DRC10"/>
</dbReference>
<feature type="region of interest" description="Disordered" evidence="13">
    <location>
        <begin position="405"/>
        <end position="425"/>
    </location>
</feature>
<comment type="subcellular location">
    <subcellularLocation>
        <location evidence="2">Cytoplasm</location>
        <location evidence="2">Cytoskeleton</location>
        <location evidence="2">Flagellum axoneme</location>
    </subcellularLocation>
</comment>
<evidence type="ECO:0000256" key="11">
    <source>
        <dbReference type="ARBA" id="ARBA00046836"/>
    </source>
</evidence>
<evidence type="ECO:0000256" key="13">
    <source>
        <dbReference type="SAM" id="MobiDB-lite"/>
    </source>
</evidence>
<evidence type="ECO:0000256" key="4">
    <source>
        <dbReference type="ARBA" id="ARBA00021752"/>
    </source>
</evidence>
<protein>
    <recommendedName>
        <fullName evidence="4">Dynein regulatory complex protein 10</fullName>
    </recommendedName>
    <alternativeName>
        <fullName evidence="10">IQ domain-containing protein D</fullName>
    </alternativeName>
</protein>
<keyword evidence="15" id="KW-1185">Reference proteome</keyword>
<evidence type="ECO:0000313" key="16">
    <source>
        <dbReference type="RefSeq" id="XP_034072253.1"/>
    </source>
</evidence>
<evidence type="ECO:0000256" key="7">
    <source>
        <dbReference type="ARBA" id="ARBA00023069"/>
    </source>
</evidence>
<comment type="similarity">
    <text evidence="3">Belongs to the DRC10 family.</text>
</comment>
<name>A0A6P8U610_GYMAC</name>
<evidence type="ECO:0000256" key="3">
    <source>
        <dbReference type="ARBA" id="ARBA00009071"/>
    </source>
</evidence>
<dbReference type="Gene3D" id="1.20.5.190">
    <property type="match status" value="1"/>
</dbReference>
<keyword evidence="8" id="KW-0206">Cytoskeleton</keyword>
<dbReference type="InParanoid" id="A0A6P8U610"/>
<keyword evidence="14" id="KW-0732">Signal</keyword>
<gene>
    <name evidence="16" type="primary">iqcd</name>
</gene>
<dbReference type="OrthoDB" id="536093at2759"/>
<evidence type="ECO:0000256" key="10">
    <source>
        <dbReference type="ARBA" id="ARBA00032180"/>
    </source>
</evidence>
<evidence type="ECO:0000256" key="6">
    <source>
        <dbReference type="ARBA" id="ARBA00022846"/>
    </source>
</evidence>
<organism evidence="15 16">
    <name type="scientific">Gymnodraco acuticeps</name>
    <name type="common">Antarctic dragonfish</name>
    <dbReference type="NCBI Taxonomy" id="8218"/>
    <lineage>
        <taxon>Eukaryota</taxon>
        <taxon>Metazoa</taxon>
        <taxon>Chordata</taxon>
        <taxon>Craniata</taxon>
        <taxon>Vertebrata</taxon>
        <taxon>Euteleostomi</taxon>
        <taxon>Actinopterygii</taxon>
        <taxon>Neopterygii</taxon>
        <taxon>Teleostei</taxon>
        <taxon>Neoteleostei</taxon>
        <taxon>Acanthomorphata</taxon>
        <taxon>Eupercaria</taxon>
        <taxon>Perciformes</taxon>
        <taxon>Notothenioidei</taxon>
        <taxon>Bathydraconidae</taxon>
        <taxon>Gymnodraco</taxon>
    </lineage>
</organism>
<keyword evidence="6" id="KW-0282">Flagellum</keyword>
<evidence type="ECO:0000256" key="14">
    <source>
        <dbReference type="SAM" id="SignalP"/>
    </source>
</evidence>
<dbReference type="RefSeq" id="XP_034072253.1">
    <property type="nucleotide sequence ID" value="XM_034216362.1"/>
</dbReference>
<dbReference type="Pfam" id="PF00612">
    <property type="entry name" value="IQ"/>
    <property type="match status" value="1"/>
</dbReference>
<evidence type="ECO:0000256" key="9">
    <source>
        <dbReference type="ARBA" id="ARBA00023273"/>
    </source>
</evidence>
<reference evidence="16" key="1">
    <citation type="submission" date="2025-08" db="UniProtKB">
        <authorList>
            <consortium name="RefSeq"/>
        </authorList>
    </citation>
    <scope>IDENTIFICATION</scope>
</reference>
<dbReference type="SMART" id="SM00015">
    <property type="entry name" value="IQ"/>
    <property type="match status" value="1"/>
</dbReference>
<dbReference type="AlphaFoldDB" id="A0A6P8U610"/>
<evidence type="ECO:0000256" key="2">
    <source>
        <dbReference type="ARBA" id="ARBA00004611"/>
    </source>
</evidence>
<evidence type="ECO:0000256" key="8">
    <source>
        <dbReference type="ARBA" id="ARBA00023212"/>
    </source>
</evidence>
<accession>A0A6P8U610</accession>
<keyword evidence="9" id="KW-0966">Cell projection</keyword>
<dbReference type="PANTHER" id="PTHR31598:SF1">
    <property type="entry name" value="DYNEIN REGULATORY COMPLEX PROTEIN 10"/>
    <property type="match status" value="1"/>
</dbReference>
<dbReference type="PANTHER" id="PTHR31598">
    <property type="entry name" value="IQ DOMAIN-CONTAINING PROTEIN D"/>
    <property type="match status" value="1"/>
</dbReference>
<dbReference type="PROSITE" id="PS50096">
    <property type="entry name" value="IQ"/>
    <property type="match status" value="1"/>
</dbReference>
<feature type="signal peptide" evidence="14">
    <location>
        <begin position="1"/>
        <end position="27"/>
    </location>
</feature>
<dbReference type="KEGG" id="gacu:117546215"/>
<keyword evidence="5" id="KW-0963">Cytoplasm</keyword>
<evidence type="ECO:0000256" key="1">
    <source>
        <dbReference type="ARBA" id="ARBA00003029"/>
    </source>
</evidence>
<dbReference type="CDD" id="cd23767">
    <property type="entry name" value="IQCD"/>
    <property type="match status" value="1"/>
</dbReference>
<dbReference type="CTD" id="115811"/>
<proteinExistence type="inferred from homology"/>